<reference evidence="9 10" key="1">
    <citation type="submission" date="2020-04" db="EMBL/GenBank/DDBJ databases">
        <authorList>
            <person name="Klaysubun C."/>
            <person name="Duangmal K."/>
            <person name="Lipun K."/>
        </authorList>
    </citation>
    <scope>NUCLEOTIDE SEQUENCE [LARGE SCALE GENOMIC DNA]</scope>
    <source>
        <strain evidence="9 10">JCM 11839</strain>
    </source>
</reference>
<proteinExistence type="inferred from homology"/>
<keyword evidence="3 5" id="KW-0238">DNA-binding</keyword>
<name>A0ABX1RGX9_9PSEU</name>
<feature type="compositionally biased region" description="Basic and acidic residues" evidence="6">
    <location>
        <begin position="374"/>
        <end position="396"/>
    </location>
</feature>
<evidence type="ECO:0000259" key="8">
    <source>
        <dbReference type="PROSITE" id="PS51900"/>
    </source>
</evidence>
<dbReference type="InterPro" id="IPR050808">
    <property type="entry name" value="Phage_Integrase"/>
</dbReference>
<dbReference type="InterPro" id="IPR002104">
    <property type="entry name" value="Integrase_catalytic"/>
</dbReference>
<evidence type="ECO:0000259" key="7">
    <source>
        <dbReference type="PROSITE" id="PS51898"/>
    </source>
</evidence>
<evidence type="ECO:0000256" key="4">
    <source>
        <dbReference type="ARBA" id="ARBA00023172"/>
    </source>
</evidence>
<dbReference type="PROSITE" id="PS51898">
    <property type="entry name" value="TYR_RECOMBINASE"/>
    <property type="match status" value="1"/>
</dbReference>
<dbReference type="EMBL" id="JAAXKY010000048">
    <property type="protein sequence ID" value="NMH78640.1"/>
    <property type="molecule type" value="Genomic_DNA"/>
</dbReference>
<evidence type="ECO:0000256" key="5">
    <source>
        <dbReference type="PROSITE-ProRule" id="PRU01248"/>
    </source>
</evidence>
<protein>
    <submittedName>
        <fullName evidence="9">Site-specific integrase</fullName>
    </submittedName>
</protein>
<dbReference type="RefSeq" id="WP_169396707.1">
    <property type="nucleotide sequence ID" value="NZ_BAAAJH010000042.1"/>
</dbReference>
<dbReference type="PROSITE" id="PS51900">
    <property type="entry name" value="CB"/>
    <property type="match status" value="1"/>
</dbReference>
<gene>
    <name evidence="9" type="ORF">HF577_16315</name>
</gene>
<evidence type="ECO:0000313" key="10">
    <source>
        <dbReference type="Proteomes" id="UP001296706"/>
    </source>
</evidence>
<evidence type="ECO:0000256" key="1">
    <source>
        <dbReference type="ARBA" id="ARBA00008857"/>
    </source>
</evidence>
<dbReference type="PANTHER" id="PTHR30629:SF2">
    <property type="entry name" value="PROPHAGE INTEGRASE INTS-RELATED"/>
    <property type="match status" value="1"/>
</dbReference>
<keyword evidence="10" id="KW-1185">Reference proteome</keyword>
<dbReference type="PANTHER" id="PTHR30629">
    <property type="entry name" value="PROPHAGE INTEGRASE"/>
    <property type="match status" value="1"/>
</dbReference>
<dbReference type="InterPro" id="IPR044068">
    <property type="entry name" value="CB"/>
</dbReference>
<accession>A0ABX1RGX9</accession>
<evidence type="ECO:0000256" key="3">
    <source>
        <dbReference type="ARBA" id="ARBA00023125"/>
    </source>
</evidence>
<evidence type="ECO:0000256" key="2">
    <source>
        <dbReference type="ARBA" id="ARBA00022908"/>
    </source>
</evidence>
<organism evidence="9 10">
    <name type="scientific">Pseudonocardia xinjiangensis</name>
    <dbReference type="NCBI Taxonomy" id="75289"/>
    <lineage>
        <taxon>Bacteria</taxon>
        <taxon>Bacillati</taxon>
        <taxon>Actinomycetota</taxon>
        <taxon>Actinomycetes</taxon>
        <taxon>Pseudonocardiales</taxon>
        <taxon>Pseudonocardiaceae</taxon>
        <taxon>Pseudonocardia</taxon>
    </lineage>
</organism>
<dbReference type="Pfam" id="PF00589">
    <property type="entry name" value="Phage_integrase"/>
    <property type="match status" value="1"/>
</dbReference>
<dbReference type="Gene3D" id="1.10.443.10">
    <property type="entry name" value="Intergrase catalytic core"/>
    <property type="match status" value="1"/>
</dbReference>
<sequence length="416" mass="46303">MTSRRGRGEGGLHWDEQRQRWIATASLGFDSRGKRITRKASGHTKTDAKNKLRTILREQEDGLSVTGAQNYTVAAAVRDWLAFGLVGRSESTTANYHTIAETHIIAPLGARRLRDLSADDVDRWLSAESRRVSTRTLRLMHSLLNRTMRHAMARDKVKRNVVSLCDVPTGIQGRPSKSLTFEQAEAVLAAAEDSPLHAYIVMSLLTGARTEELRALHWREVDLEGRPDASPPIPPSVAVYRSVRAGGDTKTVTSRRRLAMPQRCVDALRRHRDRLPEPPPPDALVFATANATPLDAHNVRRSFRRVIATTSLDPTAWTPRELRHSFVSLLSASGVRIEDISRLVGHSGTAVTERVYRHQLQAVLDEGTTAMDDLFPHNEPDSHSHSHSARNHDRKPAAPGFSPKPAATPPTQHFRR</sequence>
<comment type="similarity">
    <text evidence="1">Belongs to the 'phage' integrase family.</text>
</comment>
<feature type="domain" description="Core-binding (CB)" evidence="8">
    <location>
        <begin position="71"/>
        <end position="152"/>
    </location>
</feature>
<dbReference type="Gene3D" id="1.10.150.130">
    <property type="match status" value="1"/>
</dbReference>
<comment type="caution">
    <text evidence="9">The sequence shown here is derived from an EMBL/GenBank/DDBJ whole genome shotgun (WGS) entry which is preliminary data.</text>
</comment>
<dbReference type="SUPFAM" id="SSF56349">
    <property type="entry name" value="DNA breaking-rejoining enzymes"/>
    <property type="match status" value="1"/>
</dbReference>
<evidence type="ECO:0000313" key="9">
    <source>
        <dbReference type="EMBL" id="NMH78640.1"/>
    </source>
</evidence>
<dbReference type="InterPro" id="IPR010998">
    <property type="entry name" value="Integrase_recombinase_N"/>
</dbReference>
<evidence type="ECO:0000256" key="6">
    <source>
        <dbReference type="SAM" id="MobiDB-lite"/>
    </source>
</evidence>
<feature type="domain" description="Tyr recombinase" evidence="7">
    <location>
        <begin position="174"/>
        <end position="372"/>
    </location>
</feature>
<keyword evidence="4" id="KW-0233">DNA recombination</keyword>
<dbReference type="Proteomes" id="UP001296706">
    <property type="component" value="Unassembled WGS sequence"/>
</dbReference>
<dbReference type="InterPro" id="IPR011010">
    <property type="entry name" value="DNA_brk_join_enz"/>
</dbReference>
<dbReference type="CDD" id="cd01189">
    <property type="entry name" value="INT_ICEBs1_C_like"/>
    <property type="match status" value="1"/>
</dbReference>
<dbReference type="InterPro" id="IPR013762">
    <property type="entry name" value="Integrase-like_cat_sf"/>
</dbReference>
<keyword evidence="2" id="KW-0229">DNA integration</keyword>
<feature type="region of interest" description="Disordered" evidence="6">
    <location>
        <begin position="371"/>
        <end position="416"/>
    </location>
</feature>